<name>A0ABU9PSW0_9BURK</name>
<accession>A0ABU9PSW0</accession>
<gene>
    <name evidence="2" type="ORF">V8G57_06765</name>
</gene>
<proteinExistence type="predicted"/>
<feature type="transmembrane region" description="Helical" evidence="1">
    <location>
        <begin position="124"/>
        <end position="143"/>
    </location>
</feature>
<dbReference type="EMBL" id="JBANDC010000004">
    <property type="protein sequence ID" value="MEM4987087.1"/>
    <property type="molecule type" value="Genomic_DNA"/>
</dbReference>
<keyword evidence="1" id="KW-0472">Membrane</keyword>
<feature type="transmembrane region" description="Helical" evidence="1">
    <location>
        <begin position="306"/>
        <end position="328"/>
    </location>
</feature>
<feature type="transmembrane region" description="Helical" evidence="1">
    <location>
        <begin position="228"/>
        <end position="253"/>
    </location>
</feature>
<feature type="transmembrane region" description="Helical" evidence="1">
    <location>
        <begin position="340"/>
        <end position="358"/>
    </location>
</feature>
<evidence type="ECO:0000313" key="3">
    <source>
        <dbReference type="Proteomes" id="UP001495910"/>
    </source>
</evidence>
<feature type="transmembrane region" description="Helical" evidence="1">
    <location>
        <begin position="99"/>
        <end position="117"/>
    </location>
</feature>
<dbReference type="InterPro" id="IPR045691">
    <property type="entry name" value="DUF6056"/>
</dbReference>
<feature type="transmembrane region" description="Helical" evidence="1">
    <location>
        <begin position="182"/>
        <end position="199"/>
    </location>
</feature>
<sequence length="474" mass="52076">MKIEEVQTVRALPNGILNISQGSTALARNGLLAIAVLFLLWIFWNAFHAVPSADDFCYGFGAQSRGVFQNVVTEYLTWGGRYTPALLISAFAVSDEVLLHHYYIVPLLILALNFLAARHFLSTAGIKNAAFLLLFFVMLMATFRVRESLFWLAGGATYGVSCALFLALIAEELRIFRGNAALSRKRIAVLSLASVLLASFNETVMLAHIALLFPLVICCFVRKTDRAVACILAAAIIGAVISGAAPGNFLRAATMPQHINVVLAVWSSLKLILVKYVASFLVSLLLVYCFFALVKPRREIAFPARVVFGFSVFLVLALWASIFARTFVLNDLGPERARTIDFMLVNAMAFLIAAHLHARRRPADQQKRKSALAGALFAGVTVLVVAGFIFYPNHTWRPVVEGMTASADLKSLLSARFAAAGQARGKSLEVAGYTHEPKPITFFNEIKASPAEWENVCFARYFGLTEVRLRTKSE</sequence>
<dbReference type="Pfam" id="PF19528">
    <property type="entry name" value="DUF6056"/>
    <property type="match status" value="1"/>
</dbReference>
<keyword evidence="1" id="KW-1133">Transmembrane helix</keyword>
<organism evidence="2 3">
    <name type="scientific">Collimonas rhizosphaerae</name>
    <dbReference type="NCBI Taxonomy" id="3126357"/>
    <lineage>
        <taxon>Bacteria</taxon>
        <taxon>Pseudomonadati</taxon>
        <taxon>Pseudomonadota</taxon>
        <taxon>Betaproteobacteria</taxon>
        <taxon>Burkholderiales</taxon>
        <taxon>Oxalobacteraceae</taxon>
        <taxon>Collimonas</taxon>
    </lineage>
</organism>
<feature type="transmembrane region" description="Helical" evidence="1">
    <location>
        <begin position="26"/>
        <end position="44"/>
    </location>
</feature>
<keyword evidence="3" id="KW-1185">Reference proteome</keyword>
<evidence type="ECO:0000313" key="2">
    <source>
        <dbReference type="EMBL" id="MEM4987087.1"/>
    </source>
</evidence>
<feature type="transmembrane region" description="Helical" evidence="1">
    <location>
        <begin position="149"/>
        <end position="170"/>
    </location>
</feature>
<dbReference type="Proteomes" id="UP001495910">
    <property type="component" value="Unassembled WGS sequence"/>
</dbReference>
<feature type="transmembrane region" description="Helical" evidence="1">
    <location>
        <begin position="273"/>
        <end position="294"/>
    </location>
</feature>
<feature type="transmembrane region" description="Helical" evidence="1">
    <location>
        <begin position="205"/>
        <end position="221"/>
    </location>
</feature>
<keyword evidence="1" id="KW-0812">Transmembrane</keyword>
<protein>
    <submittedName>
        <fullName evidence="2">DUF6056 family protein</fullName>
    </submittedName>
</protein>
<comment type="caution">
    <text evidence="2">The sequence shown here is derived from an EMBL/GenBank/DDBJ whole genome shotgun (WGS) entry which is preliminary data.</text>
</comment>
<feature type="transmembrane region" description="Helical" evidence="1">
    <location>
        <begin position="370"/>
        <end position="391"/>
    </location>
</feature>
<dbReference type="RefSeq" id="WP_342828745.1">
    <property type="nucleotide sequence ID" value="NZ_JBANDC010000004.1"/>
</dbReference>
<evidence type="ECO:0000256" key="1">
    <source>
        <dbReference type="SAM" id="Phobius"/>
    </source>
</evidence>
<reference evidence="2 3" key="1">
    <citation type="submission" date="2024-02" db="EMBL/GenBank/DDBJ databases">
        <title>Draft genome sequence of Collimonas sp. strain H4R21, an effective mineral-weathering bacterial strain isolated from the beech rhizosphere.</title>
        <authorList>
            <person name="Morin E."/>
            <person name="Uroz S."/>
            <person name="Leveau J.H.J."/>
            <person name="Kumar R."/>
            <person name="Rey M.W."/>
            <person name="Pham J."/>
        </authorList>
    </citation>
    <scope>NUCLEOTIDE SEQUENCE [LARGE SCALE GENOMIC DNA]</scope>
    <source>
        <strain evidence="2 3">H4R21</strain>
    </source>
</reference>